<evidence type="ECO:0000256" key="1">
    <source>
        <dbReference type="SAM" id="Phobius"/>
    </source>
</evidence>
<feature type="transmembrane region" description="Helical" evidence="1">
    <location>
        <begin position="107"/>
        <end position="129"/>
    </location>
</feature>
<name>A0A1I3G2C8_9BURK</name>
<dbReference type="Proteomes" id="UP000199548">
    <property type="component" value="Unassembled WGS sequence"/>
</dbReference>
<evidence type="ECO:0000313" key="4">
    <source>
        <dbReference type="Proteomes" id="UP000199548"/>
    </source>
</evidence>
<sequence>MRGLRGVVFVALVLFAMSVAAQTPCADCAPVGASSVPCGDCSPPSSGPAFDSGGPGVVVCGIAGVAGVDYVRVSGVPVSCGEDVNGDAMALLRVDGGSSGSSADGTVAGFAIGAAVLGAMAIAFGFRVLRNFFNSSAEG</sequence>
<keyword evidence="1" id="KW-1133">Transmembrane helix</keyword>
<evidence type="ECO:0000313" key="3">
    <source>
        <dbReference type="EMBL" id="SFI17311.1"/>
    </source>
</evidence>
<feature type="signal peptide" evidence="2">
    <location>
        <begin position="1"/>
        <end position="21"/>
    </location>
</feature>
<protein>
    <submittedName>
        <fullName evidence="3">Uncharacterized protein</fullName>
    </submittedName>
</protein>
<keyword evidence="1" id="KW-0812">Transmembrane</keyword>
<keyword evidence="2" id="KW-0732">Signal</keyword>
<keyword evidence="1" id="KW-0472">Membrane</keyword>
<feature type="chain" id="PRO_5011566715" evidence="2">
    <location>
        <begin position="22"/>
        <end position="139"/>
    </location>
</feature>
<dbReference type="EMBL" id="FOQU01000002">
    <property type="protein sequence ID" value="SFI17311.1"/>
    <property type="molecule type" value="Genomic_DNA"/>
</dbReference>
<organism evidence="3 4">
    <name type="scientific">Paraburkholderia megapolitana</name>
    <dbReference type="NCBI Taxonomy" id="420953"/>
    <lineage>
        <taxon>Bacteria</taxon>
        <taxon>Pseudomonadati</taxon>
        <taxon>Pseudomonadota</taxon>
        <taxon>Betaproteobacteria</taxon>
        <taxon>Burkholderiales</taxon>
        <taxon>Burkholderiaceae</taxon>
        <taxon>Paraburkholderia</taxon>
    </lineage>
</organism>
<accession>A0A1I3G2C8</accession>
<gene>
    <name evidence="3" type="ORF">SAMN05192543_102239</name>
</gene>
<reference evidence="3 4" key="1">
    <citation type="submission" date="2016-10" db="EMBL/GenBank/DDBJ databases">
        <authorList>
            <person name="de Groot N.N."/>
        </authorList>
    </citation>
    <scope>NUCLEOTIDE SEQUENCE [LARGE SCALE GENOMIC DNA]</scope>
    <source>
        <strain evidence="3 4">LMG 23650</strain>
    </source>
</reference>
<dbReference type="STRING" id="420953.SAMN05192543_102239"/>
<evidence type="ECO:0000256" key="2">
    <source>
        <dbReference type="SAM" id="SignalP"/>
    </source>
</evidence>
<proteinExistence type="predicted"/>
<dbReference type="AlphaFoldDB" id="A0A1I3G2C8"/>
<keyword evidence="4" id="KW-1185">Reference proteome</keyword>